<dbReference type="InterPro" id="IPR036291">
    <property type="entry name" value="NAD(P)-bd_dom_sf"/>
</dbReference>
<comment type="caution">
    <text evidence="5">The sequence shown here is derived from an EMBL/GenBank/DDBJ whole genome shotgun (WGS) entry which is preliminary data.</text>
</comment>
<reference evidence="5 6" key="2">
    <citation type="journal article" date="2015" name="Eukaryot. Cell">
        <title>Asexual propagation of a virulent clone complex in a human and feline outbreak of sporotrichosis.</title>
        <authorList>
            <person name="Teixeira Mde M."/>
            <person name="Rodrigues A.M."/>
            <person name="Tsui C.K."/>
            <person name="de Almeida L.G."/>
            <person name="Van Diepeningen A.D."/>
            <person name="van den Ende B.G."/>
            <person name="Fernandes G.F."/>
            <person name="Kano R."/>
            <person name="Hamelin R.C."/>
            <person name="Lopes-Bezerra L.M."/>
            <person name="Vasconcelos A.T."/>
            <person name="de Hoog S."/>
            <person name="de Camargo Z.P."/>
            <person name="Felipe M.S."/>
        </authorList>
    </citation>
    <scope>NUCLEOTIDE SEQUENCE [LARGE SCALE GENOMIC DNA]</scope>
    <source>
        <strain evidence="5 6">1099-18</strain>
    </source>
</reference>
<evidence type="ECO:0000259" key="4">
    <source>
        <dbReference type="SMART" id="SM00829"/>
    </source>
</evidence>
<gene>
    <name evidence="5" type="ORF">SPSK_06227</name>
</gene>
<dbReference type="VEuPathDB" id="FungiDB:SPSK_06227"/>
<evidence type="ECO:0000256" key="1">
    <source>
        <dbReference type="ARBA" id="ARBA00008072"/>
    </source>
</evidence>
<dbReference type="PANTHER" id="PTHR45348">
    <property type="entry name" value="HYPOTHETICAL OXIDOREDUCTASE (EUROFUNG)"/>
    <property type="match status" value="1"/>
</dbReference>
<dbReference type="Proteomes" id="UP000033710">
    <property type="component" value="Unassembled WGS sequence"/>
</dbReference>
<dbReference type="SUPFAM" id="SSF50129">
    <property type="entry name" value="GroES-like"/>
    <property type="match status" value="1"/>
</dbReference>
<dbReference type="InterPro" id="IPR011032">
    <property type="entry name" value="GroES-like_sf"/>
</dbReference>
<proteinExistence type="inferred from homology"/>
<dbReference type="EMBL" id="AXCR01000001">
    <property type="protein sequence ID" value="KJR89980.1"/>
    <property type="molecule type" value="Genomic_DNA"/>
</dbReference>
<dbReference type="GO" id="GO:0016651">
    <property type="term" value="F:oxidoreductase activity, acting on NAD(P)H"/>
    <property type="evidence" value="ECO:0007669"/>
    <property type="project" value="InterPro"/>
</dbReference>
<comment type="similarity">
    <text evidence="1">Belongs to the zinc-containing alcohol dehydrogenase family.</text>
</comment>
<dbReference type="CDD" id="cd08249">
    <property type="entry name" value="enoyl_reductase_like"/>
    <property type="match status" value="1"/>
</dbReference>
<dbReference type="InterPro" id="IPR047122">
    <property type="entry name" value="Trans-enoyl_RdTase-like"/>
</dbReference>
<dbReference type="Gene3D" id="3.90.180.10">
    <property type="entry name" value="Medium-chain alcohol dehydrogenases, catalytic domain"/>
    <property type="match status" value="1"/>
</dbReference>
<dbReference type="RefSeq" id="XP_016592656.1">
    <property type="nucleotide sequence ID" value="XM_016732934.1"/>
</dbReference>
<accession>A0A0F2MMD1</accession>
<dbReference type="OrthoDB" id="3509362at2759"/>
<dbReference type="AlphaFoldDB" id="A0A0F2MMD1"/>
<dbReference type="InterPro" id="IPR020843">
    <property type="entry name" value="ER"/>
</dbReference>
<sequence>MKAAVCTAAGTPLVVQDMAGPASPPDAGKVIIKTAAVAVNPFDAAMQTYGAAIFSFLKFPVVFGEDVAGVVEEVGAGAPFAVGDRVAGLSLRAGFQERVVLEAHMAYRVPAAVPFAAAASLPMGVMVAMFGLFHPTYLNLRTPSPTGPPPAPAAGSPEVVLIWGASTSVGSQAVQMAARAGYEVITTASPARFAAAKALGAAHVFDYGSPTVVDDIKAAAAGKTVVGAFCNGGTQRAAFAGIIAACADVVRGQARPFLALTMVMPPGGVPAGVEGKFVEGVHEDPAFTQSFLGTDGFLPRALEAGTYQVAPAPQIVGHGLEALQGGLDMVKAGVSATKVVVTLRFVTYIQTTNILHAIVITAVVAVAAVFAVLAIVVAQLLHEFSVTVYTESSRFSATLSAALSATLSATLPHSGPGDCRRSTPTSARSSISRLFTPIVSWSSLASPAMHVQCVMHPQCAHRTNARLARVPSSSARTYVASPGSGSADWAAGAAADTDGWPSTSIVMLAVL</sequence>
<keyword evidence="3" id="KW-1133">Transmembrane helix</keyword>
<evidence type="ECO:0000313" key="6">
    <source>
        <dbReference type="Proteomes" id="UP000033710"/>
    </source>
</evidence>
<dbReference type="Gene3D" id="3.40.50.720">
    <property type="entry name" value="NAD(P)-binding Rossmann-like Domain"/>
    <property type="match status" value="1"/>
</dbReference>
<organism evidence="5 6">
    <name type="scientific">Sporothrix schenckii 1099-18</name>
    <dbReference type="NCBI Taxonomy" id="1397361"/>
    <lineage>
        <taxon>Eukaryota</taxon>
        <taxon>Fungi</taxon>
        <taxon>Dikarya</taxon>
        <taxon>Ascomycota</taxon>
        <taxon>Pezizomycotina</taxon>
        <taxon>Sordariomycetes</taxon>
        <taxon>Sordariomycetidae</taxon>
        <taxon>Ophiostomatales</taxon>
        <taxon>Ophiostomataceae</taxon>
        <taxon>Sporothrix</taxon>
    </lineage>
</organism>
<evidence type="ECO:0000313" key="5">
    <source>
        <dbReference type="EMBL" id="KJR89980.1"/>
    </source>
</evidence>
<keyword evidence="2" id="KW-0560">Oxidoreductase</keyword>
<dbReference type="InterPro" id="IPR013154">
    <property type="entry name" value="ADH-like_N"/>
</dbReference>
<dbReference type="SMART" id="SM00829">
    <property type="entry name" value="PKS_ER"/>
    <property type="match status" value="1"/>
</dbReference>
<protein>
    <submittedName>
        <fullName evidence="5">Oxidoreductase, zinc-binding protein dehydrogenase family superfamily</fullName>
    </submittedName>
</protein>
<evidence type="ECO:0000256" key="2">
    <source>
        <dbReference type="ARBA" id="ARBA00023002"/>
    </source>
</evidence>
<name>A0A0F2MMD1_SPOSC</name>
<keyword evidence="3" id="KW-0812">Transmembrane</keyword>
<keyword evidence="3" id="KW-0472">Membrane</keyword>
<dbReference type="GeneID" id="27668211"/>
<dbReference type="KEGG" id="ssck:SPSK_06227"/>
<dbReference type="SUPFAM" id="SSF51735">
    <property type="entry name" value="NAD(P)-binding Rossmann-fold domains"/>
    <property type="match status" value="1"/>
</dbReference>
<feature type="domain" description="Enoyl reductase (ER)" evidence="4">
    <location>
        <begin position="10"/>
        <end position="341"/>
    </location>
</feature>
<dbReference type="PANTHER" id="PTHR45348:SF2">
    <property type="entry name" value="ZINC-TYPE ALCOHOL DEHYDROGENASE-LIKE PROTEIN C2E1P3.01"/>
    <property type="match status" value="1"/>
</dbReference>
<evidence type="ECO:0000256" key="3">
    <source>
        <dbReference type="SAM" id="Phobius"/>
    </source>
</evidence>
<feature type="transmembrane region" description="Helical" evidence="3">
    <location>
        <begin position="111"/>
        <end position="133"/>
    </location>
</feature>
<dbReference type="Pfam" id="PF08240">
    <property type="entry name" value="ADH_N"/>
    <property type="match status" value="1"/>
</dbReference>
<reference evidence="5 6" key="1">
    <citation type="journal article" date="2014" name="BMC Genomics">
        <title>Comparative genomics of the major fungal agents of human and animal Sporotrichosis: Sporothrix schenckii and Sporothrix brasiliensis.</title>
        <authorList>
            <person name="Teixeira M.M."/>
            <person name="de Almeida L.G."/>
            <person name="Kubitschek-Barreira P."/>
            <person name="Alves F.L."/>
            <person name="Kioshima E.S."/>
            <person name="Abadio A.K."/>
            <person name="Fernandes L."/>
            <person name="Derengowski L.S."/>
            <person name="Ferreira K.S."/>
            <person name="Souza R.C."/>
            <person name="Ruiz J.C."/>
            <person name="de Andrade N.C."/>
            <person name="Paes H.C."/>
            <person name="Nicola A.M."/>
            <person name="Albuquerque P."/>
            <person name="Gerber A.L."/>
            <person name="Martins V.P."/>
            <person name="Peconick L.D."/>
            <person name="Neto A.V."/>
            <person name="Chaucanez C.B."/>
            <person name="Silva P.A."/>
            <person name="Cunha O.L."/>
            <person name="de Oliveira F.F."/>
            <person name="dos Santos T.C."/>
            <person name="Barros A.L."/>
            <person name="Soares M.A."/>
            <person name="de Oliveira L.M."/>
            <person name="Marini M.M."/>
            <person name="Villalobos-Duno H."/>
            <person name="Cunha M.M."/>
            <person name="de Hoog S."/>
            <person name="da Silveira J.F."/>
            <person name="Henrissat B."/>
            <person name="Nino-Vega G.A."/>
            <person name="Cisalpino P.S."/>
            <person name="Mora-Montes H.M."/>
            <person name="Almeida S.R."/>
            <person name="Stajich J.E."/>
            <person name="Lopes-Bezerra L.M."/>
            <person name="Vasconcelos A.T."/>
            <person name="Felipe M.S."/>
        </authorList>
    </citation>
    <scope>NUCLEOTIDE SEQUENCE [LARGE SCALE GENOMIC DNA]</scope>
    <source>
        <strain evidence="5 6">1099-18</strain>
    </source>
</reference>
<feature type="transmembrane region" description="Helical" evidence="3">
    <location>
        <begin position="354"/>
        <end position="381"/>
    </location>
</feature>